<protein>
    <recommendedName>
        <fullName evidence="6">Maltokinase N-terminal cap domain-containing protein</fullName>
    </recommendedName>
</protein>
<reference evidence="7 8" key="1">
    <citation type="journal article" date="2016" name="Front. Microbiol.">
        <title>Genomic Resource of Rice Seed Associated Bacteria.</title>
        <authorList>
            <person name="Midha S."/>
            <person name="Bansal K."/>
            <person name="Sharma S."/>
            <person name="Kumar N."/>
            <person name="Patil P.P."/>
            <person name="Chaudhry V."/>
            <person name="Patil P.B."/>
        </authorList>
    </citation>
    <scope>NUCLEOTIDE SEQUENCE [LARGE SCALE GENOMIC DNA]</scope>
    <source>
        <strain evidence="7 8">NS184</strain>
    </source>
</reference>
<feature type="region of interest" description="Disordered" evidence="5">
    <location>
        <begin position="121"/>
        <end position="161"/>
    </location>
</feature>
<keyword evidence="4" id="KW-0067">ATP-binding</keyword>
<comment type="caution">
    <text evidence="7">The sequence shown here is derived from an EMBL/GenBank/DDBJ whole genome shotgun (WGS) entry which is preliminary data.</text>
</comment>
<dbReference type="OrthoDB" id="3787729at2"/>
<evidence type="ECO:0000256" key="3">
    <source>
        <dbReference type="ARBA" id="ARBA00022777"/>
    </source>
</evidence>
<feature type="compositionally biased region" description="Low complexity" evidence="5">
    <location>
        <begin position="137"/>
        <end position="154"/>
    </location>
</feature>
<evidence type="ECO:0000313" key="8">
    <source>
        <dbReference type="Proteomes" id="UP000078252"/>
    </source>
</evidence>
<dbReference type="STRING" id="33881.NS184_09105"/>
<proteinExistence type="predicted"/>
<evidence type="ECO:0000259" key="6">
    <source>
        <dbReference type="Pfam" id="PF18085"/>
    </source>
</evidence>
<dbReference type="Pfam" id="PF18085">
    <property type="entry name" value="Mak_N_cap"/>
    <property type="match status" value="1"/>
</dbReference>
<dbReference type="NCBIfam" id="NF047744">
    <property type="entry name" value="CG0192_rel"/>
    <property type="match status" value="1"/>
</dbReference>
<sequence length="206" mass="21580">MAIIHRADLRPSKAEALAAWLPSQAWSGVTAGEGVEVVGRFRLDDPDGEVGIETIVVRTASGRLLHTPLTYRGAPLDRADAFLVTEMDHSVLGRRWVYDATGDPVYADVVRRAIATGGHEAELERADGSGSWDKESTAVGSGSAASSPTVTAVETRTEEGETTIDTGHGELVVLRVVGSPVPSGETLRATWPTGAGVLVVLAEPSA</sequence>
<evidence type="ECO:0000256" key="1">
    <source>
        <dbReference type="ARBA" id="ARBA00022679"/>
    </source>
</evidence>
<accession>A0A175RSR5</accession>
<keyword evidence="1" id="KW-0808">Transferase</keyword>
<gene>
    <name evidence="7" type="ORF">NS184_09105</name>
</gene>
<dbReference type="Proteomes" id="UP000078252">
    <property type="component" value="Unassembled WGS sequence"/>
</dbReference>
<dbReference type="PATRIC" id="fig|33881.3.peg.2150"/>
<evidence type="ECO:0000256" key="5">
    <source>
        <dbReference type="SAM" id="MobiDB-lite"/>
    </source>
</evidence>
<name>A0A175RSR5_9MICO</name>
<dbReference type="GO" id="GO:0016301">
    <property type="term" value="F:kinase activity"/>
    <property type="evidence" value="ECO:0007669"/>
    <property type="project" value="UniProtKB-KW"/>
</dbReference>
<evidence type="ECO:0000256" key="2">
    <source>
        <dbReference type="ARBA" id="ARBA00022741"/>
    </source>
</evidence>
<dbReference type="RefSeq" id="WP_058725796.1">
    <property type="nucleotide sequence ID" value="NZ_LDQC01000048.1"/>
</dbReference>
<keyword evidence="2" id="KW-0547">Nucleotide-binding</keyword>
<dbReference type="InterPro" id="IPR040999">
    <property type="entry name" value="Mak_N_cap"/>
</dbReference>
<organism evidence="7 8">
    <name type="scientific">Curtobacterium luteum</name>
    <dbReference type="NCBI Taxonomy" id="33881"/>
    <lineage>
        <taxon>Bacteria</taxon>
        <taxon>Bacillati</taxon>
        <taxon>Actinomycetota</taxon>
        <taxon>Actinomycetes</taxon>
        <taxon>Micrococcales</taxon>
        <taxon>Microbacteriaceae</taxon>
        <taxon>Curtobacterium</taxon>
    </lineage>
</organism>
<feature type="domain" description="Maltokinase N-terminal cap" evidence="6">
    <location>
        <begin position="20"/>
        <end position="103"/>
    </location>
</feature>
<keyword evidence="3" id="KW-0418">Kinase</keyword>
<feature type="compositionally biased region" description="Basic and acidic residues" evidence="5">
    <location>
        <begin position="121"/>
        <end position="136"/>
    </location>
</feature>
<dbReference type="AlphaFoldDB" id="A0A175RSR5"/>
<evidence type="ECO:0000313" key="7">
    <source>
        <dbReference type="EMBL" id="KTR06491.1"/>
    </source>
</evidence>
<dbReference type="GO" id="GO:0005524">
    <property type="term" value="F:ATP binding"/>
    <property type="evidence" value="ECO:0007669"/>
    <property type="project" value="UniProtKB-KW"/>
</dbReference>
<dbReference type="EMBL" id="LDQC01000048">
    <property type="protein sequence ID" value="KTR06491.1"/>
    <property type="molecule type" value="Genomic_DNA"/>
</dbReference>
<evidence type="ECO:0000256" key="4">
    <source>
        <dbReference type="ARBA" id="ARBA00022840"/>
    </source>
</evidence>